<dbReference type="SMART" id="SM01008">
    <property type="entry name" value="Ald_Xan_dh_C"/>
    <property type="match status" value="1"/>
</dbReference>
<dbReference type="Gene3D" id="3.30.365.10">
    <property type="entry name" value="Aldehyde oxidase/xanthine dehydrogenase, molybdopterin binding domain"/>
    <property type="match status" value="5"/>
</dbReference>
<dbReference type="InterPro" id="IPR012368">
    <property type="entry name" value="OxRdtase_Mopterin-bd_su_IorB"/>
</dbReference>
<dbReference type="EMBL" id="QYYD01000023">
    <property type="protein sequence ID" value="RJF69494.1"/>
    <property type="molecule type" value="Genomic_DNA"/>
</dbReference>
<dbReference type="InterPro" id="IPR052516">
    <property type="entry name" value="N-heterocyclic_Hydroxylase"/>
</dbReference>
<dbReference type="Pfam" id="PF02738">
    <property type="entry name" value="MoCoBD_1"/>
    <property type="match status" value="1"/>
</dbReference>
<evidence type="ECO:0000259" key="1">
    <source>
        <dbReference type="SMART" id="SM01008"/>
    </source>
</evidence>
<dbReference type="InterPro" id="IPR000674">
    <property type="entry name" value="Ald_Oxase/Xan_DH_a/b"/>
</dbReference>
<dbReference type="PANTHER" id="PTHR47495">
    <property type="entry name" value="ALDEHYDE DEHYDROGENASE"/>
    <property type="match status" value="1"/>
</dbReference>
<organism evidence="2 3">
    <name type="scientific">Rhodopseudomonas palustris</name>
    <dbReference type="NCBI Taxonomy" id="1076"/>
    <lineage>
        <taxon>Bacteria</taxon>
        <taxon>Pseudomonadati</taxon>
        <taxon>Pseudomonadota</taxon>
        <taxon>Alphaproteobacteria</taxon>
        <taxon>Hyphomicrobiales</taxon>
        <taxon>Nitrobacteraceae</taxon>
        <taxon>Rhodopseudomonas</taxon>
    </lineage>
</organism>
<comment type="caution">
    <text evidence="2">The sequence shown here is derived from an EMBL/GenBank/DDBJ whole genome shotgun (WGS) entry which is preliminary data.</text>
</comment>
<evidence type="ECO:0000313" key="2">
    <source>
        <dbReference type="EMBL" id="RJF69494.1"/>
    </source>
</evidence>
<dbReference type="AlphaFoldDB" id="A0A418V0X6"/>
<feature type="domain" description="Aldehyde oxidase/xanthine dehydrogenase a/b hammerhead" evidence="1">
    <location>
        <begin position="211"/>
        <end position="289"/>
    </location>
</feature>
<dbReference type="OrthoDB" id="9767994at2"/>
<reference evidence="2 3" key="1">
    <citation type="submission" date="2018-09" db="EMBL/GenBank/DDBJ databases">
        <title>Draft genome sequence of Rhodopseudomonas palustris 2.1.18.</title>
        <authorList>
            <person name="Robertson S.L."/>
            <person name="Meyer T.E."/>
            <person name="Kyndt J.A."/>
        </authorList>
    </citation>
    <scope>NUCLEOTIDE SEQUENCE [LARGE SCALE GENOMIC DNA]</scope>
    <source>
        <strain evidence="2 3">2.1.18</strain>
    </source>
</reference>
<dbReference type="PANTHER" id="PTHR47495:SF2">
    <property type="entry name" value="ALDEHYDE DEHYDROGENASE"/>
    <property type="match status" value="1"/>
</dbReference>
<dbReference type="PIRSF" id="PIRSF036389">
    <property type="entry name" value="IOR_B"/>
    <property type="match status" value="1"/>
</dbReference>
<dbReference type="InterPro" id="IPR008274">
    <property type="entry name" value="AldOxase/xan_DH_MoCoBD1"/>
</dbReference>
<name>A0A418V0X6_RHOPL</name>
<protein>
    <submittedName>
        <fullName evidence="2">Xanthine dehydrogenase family protein molybdopterin-binding subunit</fullName>
    </submittedName>
</protein>
<sequence>MNASQNNPRGPSRRAFLAGALVIAFVRPDKAHAVPLEPAAVPSPAQLGGFVRIAPGGEISLVMPSVEMGQGIYTAEAALLAEELDVRLDQITAVAAPPDVALYAQPLFKAQLTGGSTSIRGFWAPLREAGAAARQMLVTAAAQRWRVDATDCVTRDGTITHTPSGRSLPYAEVAAEAAALPIPTQPRLKAPADYKLIGKSLKRIDTPSKVDGSAVYGIDIDVPGMKTAVLAICPVAGGTLRAVDDTKARQLPGVIEVLRVDDAVAVVGEHYWAAKTGCDALDLDWDFGANASLSSDSMRQDAKAASASVAPIEALKHGDVDAAFARARRRVDADYEMPFLAHATMEPINTTVHVRPDGCDIWVGTQTPAVAQRHAAQITGLPVEKVAVHNQLIGGGFGRRLQADTIEQAVRFAKQVPYPLKVIWTREQDIQHDRFRPSYYDRFSAGLDENGLPIAWTHRTTSGTVRKDFDDNGWPQGKLDKDAVDGSWDSPYAFPNIRVDWVRHDPPIRLNWWRGVGPTHNVFVLESFVDELAHSAGRDPVDYRRALLPADNVRARHVLDVAIEKAKWGAPLGGRIGRGVSLHQNFGSFAALVIEVAVAASGEVTLRKAVAAVDCGVLINPDIVRAQIEGGVLFGLSAALFNGITFANGRVQESNFNDYRQLRINETPSVEVHLVDSREPPGGLGEVGTVSAAPALANAIFAATGVRLRRLPIDTTALMARNAS</sequence>
<evidence type="ECO:0000313" key="3">
    <source>
        <dbReference type="Proteomes" id="UP000285523"/>
    </source>
</evidence>
<dbReference type="SUPFAM" id="SSF56003">
    <property type="entry name" value="Molybdenum cofactor-binding domain"/>
    <property type="match status" value="2"/>
</dbReference>
<dbReference type="InterPro" id="IPR046867">
    <property type="entry name" value="AldOxase/xan_DH_MoCoBD2"/>
</dbReference>
<dbReference type="InterPro" id="IPR037165">
    <property type="entry name" value="AldOxase/xan_DH_Mopterin-bd_sf"/>
</dbReference>
<dbReference type="Proteomes" id="UP000285523">
    <property type="component" value="Unassembled WGS sequence"/>
</dbReference>
<dbReference type="RefSeq" id="WP_119858380.1">
    <property type="nucleotide sequence ID" value="NZ_QYYD01000023.1"/>
</dbReference>
<gene>
    <name evidence="2" type="ORF">D4Q52_20255</name>
</gene>
<dbReference type="Gene3D" id="3.90.1170.50">
    <property type="entry name" value="Aldehyde oxidase/xanthine dehydrogenase, a/b hammerhead"/>
    <property type="match status" value="1"/>
</dbReference>
<dbReference type="Pfam" id="PF20256">
    <property type="entry name" value="MoCoBD_2"/>
    <property type="match status" value="2"/>
</dbReference>
<dbReference type="GO" id="GO:0016491">
    <property type="term" value="F:oxidoreductase activity"/>
    <property type="evidence" value="ECO:0007669"/>
    <property type="project" value="InterPro"/>
</dbReference>
<proteinExistence type="predicted"/>
<accession>A0A418V0X6</accession>